<protein>
    <recommendedName>
        <fullName evidence="2">PF03932 family protein CutC</fullName>
    </recommendedName>
</protein>
<dbReference type="SUPFAM" id="SSF110395">
    <property type="entry name" value="CutC-like"/>
    <property type="match status" value="1"/>
</dbReference>
<dbReference type="RefSeq" id="WP_116191811.1">
    <property type="nucleotide sequence ID" value="NZ_QTTN01000041.1"/>
</dbReference>
<dbReference type="PANTHER" id="PTHR12598">
    <property type="entry name" value="COPPER HOMEOSTASIS PROTEIN CUTC"/>
    <property type="match status" value="1"/>
</dbReference>
<dbReference type="InterPro" id="IPR005627">
    <property type="entry name" value="CutC-like"/>
</dbReference>
<dbReference type="Pfam" id="PF03932">
    <property type="entry name" value="CutC"/>
    <property type="match status" value="1"/>
</dbReference>
<evidence type="ECO:0000256" key="1">
    <source>
        <dbReference type="ARBA" id="ARBA00007768"/>
    </source>
</evidence>
<comment type="caution">
    <text evidence="2">Once thought to be involved in copper homeostasis, experiments in E.coli have shown this is not the case.</text>
</comment>
<dbReference type="EMBL" id="QTTN01000041">
    <property type="protein sequence ID" value="REE67656.1"/>
    <property type="molecule type" value="Genomic_DNA"/>
</dbReference>
<comment type="subcellular location">
    <subcellularLocation>
        <location evidence="2">Cytoplasm</location>
    </subcellularLocation>
</comment>
<dbReference type="GO" id="GO:0005507">
    <property type="term" value="F:copper ion binding"/>
    <property type="evidence" value="ECO:0007669"/>
    <property type="project" value="TreeGrafter"/>
</dbReference>
<dbReference type="PANTHER" id="PTHR12598:SF0">
    <property type="entry name" value="COPPER HOMEOSTASIS PROTEIN CUTC HOMOLOG"/>
    <property type="match status" value="1"/>
</dbReference>
<gene>
    <name evidence="2" type="primary">cutC</name>
    <name evidence="3" type="ORF">A8990_14116</name>
</gene>
<evidence type="ECO:0000313" key="4">
    <source>
        <dbReference type="Proteomes" id="UP000256304"/>
    </source>
</evidence>
<proteinExistence type="inferred from homology"/>
<comment type="caution">
    <text evidence="3">The sequence shown here is derived from an EMBL/GenBank/DDBJ whole genome shotgun (WGS) entry which is preliminary data.</text>
</comment>
<evidence type="ECO:0000256" key="2">
    <source>
        <dbReference type="HAMAP-Rule" id="MF_00795"/>
    </source>
</evidence>
<organism evidence="3 4">
    <name type="scientific">Paenibacillus taihuensis</name>
    <dbReference type="NCBI Taxonomy" id="1156355"/>
    <lineage>
        <taxon>Bacteria</taxon>
        <taxon>Bacillati</taxon>
        <taxon>Bacillota</taxon>
        <taxon>Bacilli</taxon>
        <taxon>Bacillales</taxon>
        <taxon>Paenibacillaceae</taxon>
        <taxon>Paenibacillus</taxon>
    </lineage>
</organism>
<comment type="similarity">
    <text evidence="1 2">Belongs to the CutC family.</text>
</comment>
<dbReference type="HAMAP" id="MF_00795">
    <property type="entry name" value="CutC"/>
    <property type="match status" value="1"/>
</dbReference>
<accession>A0A3D9QUY0</accession>
<dbReference type="GO" id="GO:0005737">
    <property type="term" value="C:cytoplasm"/>
    <property type="evidence" value="ECO:0007669"/>
    <property type="project" value="UniProtKB-SubCell"/>
</dbReference>
<name>A0A3D9QUY0_9BACL</name>
<reference evidence="3 4" key="1">
    <citation type="submission" date="2018-08" db="EMBL/GenBank/DDBJ databases">
        <title>Genomic Encyclopedia of Type Strains, Phase III (KMG-III): the genomes of soil and plant-associated and newly described type strains.</title>
        <authorList>
            <person name="Whitman W."/>
        </authorList>
    </citation>
    <scope>NUCLEOTIDE SEQUENCE [LARGE SCALE GENOMIC DNA]</scope>
    <source>
        <strain evidence="3 4">CGMCC 1.10966</strain>
    </source>
</reference>
<evidence type="ECO:0000313" key="3">
    <source>
        <dbReference type="EMBL" id="REE67656.1"/>
    </source>
</evidence>
<dbReference type="Proteomes" id="UP000256304">
    <property type="component" value="Unassembled WGS sequence"/>
</dbReference>
<dbReference type="OrthoDB" id="9815677at2"/>
<keyword evidence="2" id="KW-0963">Cytoplasm</keyword>
<keyword evidence="4" id="KW-1185">Reference proteome</keyword>
<dbReference type="Gene3D" id="3.20.20.380">
    <property type="entry name" value="Copper homeostasis (CutC) domain"/>
    <property type="match status" value="1"/>
</dbReference>
<sequence length="234" mass="25332">MLLEVIALTEEDAKTASRFGADRIELVSVIEEGGLTPEADVIRQVAEVCTIPMHIMIRSHSRSFHYSEAEIAEMIRSIRDIRAMQLPKLGAFVLGVLTVDQTVNEEHLGRLLEAAGDVPVTFHRAFDEVRDQSEALETLMSYPQVRTVLTSGGAPNVLHASERIAELVQRAGARGSAIEILAGSGLIVEAVAGFVEATQVRAVHFGSGVRVNGSSTAPIDPTRLSDLRAILDQR</sequence>
<dbReference type="AlphaFoldDB" id="A0A3D9QUY0"/>
<dbReference type="InterPro" id="IPR036822">
    <property type="entry name" value="CutC-like_dom_sf"/>
</dbReference>